<protein>
    <submittedName>
        <fullName evidence="2">Uncharacterized protein</fullName>
    </submittedName>
</protein>
<accession>A0A8T2U4Y4</accession>
<comment type="caution">
    <text evidence="2">The sequence shown here is derived from an EMBL/GenBank/DDBJ whole genome shotgun (WGS) entry which is preliminary data.</text>
</comment>
<evidence type="ECO:0000313" key="3">
    <source>
        <dbReference type="Proteomes" id="UP000825935"/>
    </source>
</evidence>
<feature type="region of interest" description="Disordered" evidence="1">
    <location>
        <begin position="366"/>
        <end position="418"/>
    </location>
</feature>
<feature type="region of interest" description="Disordered" evidence="1">
    <location>
        <begin position="168"/>
        <end position="191"/>
    </location>
</feature>
<dbReference type="Proteomes" id="UP000825935">
    <property type="component" value="Chromosome 8"/>
</dbReference>
<feature type="compositionally biased region" description="Polar residues" evidence="1">
    <location>
        <begin position="258"/>
        <end position="267"/>
    </location>
</feature>
<feature type="region of interest" description="Disordered" evidence="1">
    <location>
        <begin position="258"/>
        <end position="334"/>
    </location>
</feature>
<evidence type="ECO:0000256" key="1">
    <source>
        <dbReference type="SAM" id="MobiDB-lite"/>
    </source>
</evidence>
<keyword evidence="3" id="KW-1185">Reference proteome</keyword>
<sequence length="418" mass="46800">MQLGPNCDIGSTEGGRAWVFRMAWPSTSAPSRAELFQENQPYRPSVNHVDSSGGLLTAFAFSSGFLLISNILSTTFHHLKNKRARRRRHSPHIPACKREPEPLLFRPHCTDIPSTSFRSSALSGGPFFAQLIDDSQGSGTATTIGTAQSMDLSCRSNAVTHKLLRDETHSRTVSVGSRPSSPRPQPNQVDAKLRSQVRKFLDAHTDEYHAPSSDEESRLRIMRDAVAARYNHESTEPCSIAKKYLDSERIATRRCETASSHKPTYCSNRRRPYRTRQIPNAEAIADARSPRSEKCRQSPSLNIPVASRGSASSSPDDTSYIKASRTTRKGRFSCRDVQSRDIQVRLVKNPVLRMYRSRQLQDKEAHGLDAHLPAEEMSPEPWDYYGDRSPPLRSASSHRKSCTSSMAVQPEPLKPSWQ</sequence>
<name>A0A8T2U4Y4_CERRI</name>
<reference evidence="2" key="1">
    <citation type="submission" date="2021-08" db="EMBL/GenBank/DDBJ databases">
        <title>WGS assembly of Ceratopteris richardii.</title>
        <authorList>
            <person name="Marchant D.B."/>
            <person name="Chen G."/>
            <person name="Jenkins J."/>
            <person name="Shu S."/>
            <person name="Leebens-Mack J."/>
            <person name="Grimwood J."/>
            <person name="Schmutz J."/>
            <person name="Soltis P."/>
            <person name="Soltis D."/>
            <person name="Chen Z.-H."/>
        </authorList>
    </citation>
    <scope>NUCLEOTIDE SEQUENCE</scope>
    <source>
        <strain evidence="2">Whitten #5841</strain>
        <tissue evidence="2">Leaf</tissue>
    </source>
</reference>
<gene>
    <name evidence="2" type="ORF">KP509_08G016400</name>
</gene>
<evidence type="ECO:0000313" key="2">
    <source>
        <dbReference type="EMBL" id="KAH7430817.1"/>
    </source>
</evidence>
<dbReference type="AlphaFoldDB" id="A0A8T2U4Y4"/>
<feature type="compositionally biased region" description="Low complexity" evidence="1">
    <location>
        <begin position="171"/>
        <end position="180"/>
    </location>
</feature>
<dbReference type="EMBL" id="CM035413">
    <property type="protein sequence ID" value="KAH7430817.1"/>
    <property type="molecule type" value="Genomic_DNA"/>
</dbReference>
<organism evidence="2 3">
    <name type="scientific">Ceratopteris richardii</name>
    <name type="common">Triangle waterfern</name>
    <dbReference type="NCBI Taxonomy" id="49495"/>
    <lineage>
        <taxon>Eukaryota</taxon>
        <taxon>Viridiplantae</taxon>
        <taxon>Streptophyta</taxon>
        <taxon>Embryophyta</taxon>
        <taxon>Tracheophyta</taxon>
        <taxon>Polypodiopsida</taxon>
        <taxon>Polypodiidae</taxon>
        <taxon>Polypodiales</taxon>
        <taxon>Pteridineae</taxon>
        <taxon>Pteridaceae</taxon>
        <taxon>Parkerioideae</taxon>
        <taxon>Ceratopteris</taxon>
    </lineage>
</organism>
<proteinExistence type="predicted"/>